<keyword evidence="6 15" id="KW-0808">Transferase</keyword>
<dbReference type="Proteomes" id="UP001057134">
    <property type="component" value="Chromosome"/>
</dbReference>
<keyword evidence="16" id="KW-1185">Reference proteome</keyword>
<dbReference type="PROSITE" id="PS50109">
    <property type="entry name" value="HIS_KIN"/>
    <property type="match status" value="1"/>
</dbReference>
<reference evidence="15" key="1">
    <citation type="submission" date="2018-02" db="EMBL/GenBank/DDBJ databases">
        <authorList>
            <person name="Kim S.-K."/>
            <person name="Jung H.-I."/>
            <person name="Lee S.-W."/>
        </authorList>
    </citation>
    <scope>NUCLEOTIDE SEQUENCE</scope>
    <source>
        <strain evidence="15">SK3146</strain>
    </source>
</reference>
<dbReference type="InterPro" id="IPR003594">
    <property type="entry name" value="HATPase_dom"/>
</dbReference>
<organism evidence="15 16">
    <name type="scientific">Paenibacillus konkukensis</name>
    <dbReference type="NCBI Taxonomy" id="2020716"/>
    <lineage>
        <taxon>Bacteria</taxon>
        <taxon>Bacillati</taxon>
        <taxon>Bacillota</taxon>
        <taxon>Bacilli</taxon>
        <taxon>Bacillales</taxon>
        <taxon>Paenibacillaceae</taxon>
        <taxon>Paenibacillus</taxon>
    </lineage>
</organism>
<comment type="subcellular location">
    <subcellularLocation>
        <location evidence="2">Cell membrane</location>
        <topology evidence="2">Multi-pass membrane protein</topology>
    </subcellularLocation>
</comment>
<evidence type="ECO:0000313" key="15">
    <source>
        <dbReference type="EMBL" id="UQZ84734.1"/>
    </source>
</evidence>
<name>A0ABY4RTM4_9BACL</name>
<dbReference type="PROSITE" id="PS50110">
    <property type="entry name" value="RESPONSE_REGULATORY"/>
    <property type="match status" value="1"/>
</dbReference>
<evidence type="ECO:0000256" key="1">
    <source>
        <dbReference type="ARBA" id="ARBA00000085"/>
    </source>
</evidence>
<protein>
    <recommendedName>
        <fullName evidence="3">histidine kinase</fullName>
        <ecNumber evidence="3">2.7.13.3</ecNumber>
    </recommendedName>
</protein>
<evidence type="ECO:0000256" key="7">
    <source>
        <dbReference type="ARBA" id="ARBA00022741"/>
    </source>
</evidence>
<dbReference type="SUPFAM" id="SSF55874">
    <property type="entry name" value="ATPase domain of HSP90 chaperone/DNA topoisomerase II/histidine kinase"/>
    <property type="match status" value="1"/>
</dbReference>
<evidence type="ECO:0000256" key="4">
    <source>
        <dbReference type="ARBA" id="ARBA00022475"/>
    </source>
</evidence>
<dbReference type="SUPFAM" id="SSF52172">
    <property type="entry name" value="CheY-like"/>
    <property type="match status" value="1"/>
</dbReference>
<dbReference type="PANTHER" id="PTHR45528:SF1">
    <property type="entry name" value="SENSOR HISTIDINE KINASE CPXA"/>
    <property type="match status" value="1"/>
</dbReference>
<dbReference type="InterPro" id="IPR011006">
    <property type="entry name" value="CheY-like_superfamily"/>
</dbReference>
<dbReference type="InterPro" id="IPR050398">
    <property type="entry name" value="HssS/ArlS-like"/>
</dbReference>
<feature type="domain" description="Response regulatory" evidence="14">
    <location>
        <begin position="8"/>
        <end position="134"/>
    </location>
</feature>
<dbReference type="SMART" id="SM00448">
    <property type="entry name" value="REC"/>
    <property type="match status" value="1"/>
</dbReference>
<dbReference type="InterPro" id="IPR004358">
    <property type="entry name" value="Sig_transdc_His_kin-like_C"/>
</dbReference>
<keyword evidence="10" id="KW-0902">Two-component regulatory system</keyword>
<evidence type="ECO:0000256" key="5">
    <source>
        <dbReference type="ARBA" id="ARBA00022553"/>
    </source>
</evidence>
<dbReference type="EC" id="2.7.13.3" evidence="3"/>
<dbReference type="EMBL" id="CP027059">
    <property type="protein sequence ID" value="UQZ84734.1"/>
    <property type="molecule type" value="Genomic_DNA"/>
</dbReference>
<evidence type="ECO:0000256" key="10">
    <source>
        <dbReference type="ARBA" id="ARBA00023012"/>
    </source>
</evidence>
<dbReference type="GO" id="GO:0004673">
    <property type="term" value="F:protein histidine kinase activity"/>
    <property type="evidence" value="ECO:0007669"/>
    <property type="project" value="UniProtKB-EC"/>
</dbReference>
<keyword evidence="4" id="KW-1003">Cell membrane</keyword>
<evidence type="ECO:0000259" key="14">
    <source>
        <dbReference type="PROSITE" id="PS50110"/>
    </source>
</evidence>
<evidence type="ECO:0000256" key="11">
    <source>
        <dbReference type="ARBA" id="ARBA00023136"/>
    </source>
</evidence>
<evidence type="ECO:0000313" key="16">
    <source>
        <dbReference type="Proteomes" id="UP001057134"/>
    </source>
</evidence>
<dbReference type="Pfam" id="PF00072">
    <property type="entry name" value="Response_reg"/>
    <property type="match status" value="1"/>
</dbReference>
<keyword evidence="11" id="KW-0472">Membrane</keyword>
<evidence type="ECO:0000256" key="3">
    <source>
        <dbReference type="ARBA" id="ARBA00012438"/>
    </source>
</evidence>
<dbReference type="InterPro" id="IPR001789">
    <property type="entry name" value="Sig_transdc_resp-reg_receiver"/>
</dbReference>
<dbReference type="InterPro" id="IPR005467">
    <property type="entry name" value="His_kinase_dom"/>
</dbReference>
<keyword evidence="7" id="KW-0547">Nucleotide-binding</keyword>
<evidence type="ECO:0000256" key="2">
    <source>
        <dbReference type="ARBA" id="ARBA00004651"/>
    </source>
</evidence>
<gene>
    <name evidence="15" type="primary">bphP</name>
    <name evidence="15" type="ORF">SK3146_03989</name>
</gene>
<sequence length="266" mass="29343">MITMQAYNVLVVDDEAEIQDAIEIYLRHEHMNVYKAGNGLEALELIGREDIHLIILDIMMPELDGILDRKSQRLKVLINDLFEASKMASGAVELTLEDVNVSALLGQALAEYSDKIEAAPLTFRVLIAHPHIRTRLDGKKTWRVLENLLSNALKYSLPGSRVYVALTEDDNHVVLTINNISAYEIDFEVEELFERFKRGDASRHTEGSGLGLAIARSIVELQEGRLQIEIDGDCFKATVTWPKNASTAGAASGSDHCAGTTAAALL</sequence>
<accession>A0ABY4RTM4</accession>
<reference evidence="15" key="2">
    <citation type="journal article" date="2021" name="J Anim Sci Technol">
        <title>Complete genome sequence of Paenibacillus konkukensis sp. nov. SK3146 as a potential probiotic strain.</title>
        <authorList>
            <person name="Jung H.I."/>
            <person name="Park S."/>
            <person name="Niu K.M."/>
            <person name="Lee S.W."/>
            <person name="Kothari D."/>
            <person name="Yi K.J."/>
            <person name="Kim S.K."/>
        </authorList>
    </citation>
    <scope>NUCLEOTIDE SEQUENCE</scope>
    <source>
        <strain evidence="15">SK3146</strain>
    </source>
</reference>
<dbReference type="SMART" id="SM00387">
    <property type="entry name" value="HATPase_c"/>
    <property type="match status" value="1"/>
</dbReference>
<dbReference type="PANTHER" id="PTHR45528">
    <property type="entry name" value="SENSOR HISTIDINE KINASE CPXA"/>
    <property type="match status" value="1"/>
</dbReference>
<dbReference type="Pfam" id="PF02518">
    <property type="entry name" value="HATPase_c"/>
    <property type="match status" value="1"/>
</dbReference>
<evidence type="ECO:0000256" key="8">
    <source>
        <dbReference type="ARBA" id="ARBA00022777"/>
    </source>
</evidence>
<comment type="catalytic activity">
    <reaction evidence="1">
        <text>ATP + protein L-histidine = ADP + protein N-phospho-L-histidine.</text>
        <dbReference type="EC" id="2.7.13.3"/>
    </reaction>
</comment>
<dbReference type="PRINTS" id="PR00344">
    <property type="entry name" value="BCTRLSENSOR"/>
</dbReference>
<evidence type="ECO:0000256" key="12">
    <source>
        <dbReference type="PROSITE-ProRule" id="PRU00169"/>
    </source>
</evidence>
<dbReference type="Gene3D" id="3.30.565.10">
    <property type="entry name" value="Histidine kinase-like ATPase, C-terminal domain"/>
    <property type="match status" value="1"/>
</dbReference>
<feature type="modified residue" description="4-aspartylphosphate" evidence="12">
    <location>
        <position position="57"/>
    </location>
</feature>
<evidence type="ECO:0000256" key="6">
    <source>
        <dbReference type="ARBA" id="ARBA00022679"/>
    </source>
</evidence>
<evidence type="ECO:0000256" key="9">
    <source>
        <dbReference type="ARBA" id="ARBA00022840"/>
    </source>
</evidence>
<keyword evidence="8" id="KW-0418">Kinase</keyword>
<evidence type="ECO:0000259" key="13">
    <source>
        <dbReference type="PROSITE" id="PS50109"/>
    </source>
</evidence>
<feature type="domain" description="Histidine kinase" evidence="13">
    <location>
        <begin position="66"/>
        <end position="245"/>
    </location>
</feature>
<dbReference type="InterPro" id="IPR036890">
    <property type="entry name" value="HATPase_C_sf"/>
</dbReference>
<dbReference type="Gene3D" id="3.40.50.2300">
    <property type="match status" value="1"/>
</dbReference>
<keyword evidence="5 12" id="KW-0597">Phosphoprotein</keyword>
<proteinExistence type="predicted"/>
<keyword evidence="9" id="KW-0067">ATP-binding</keyword>
<dbReference type="RefSeq" id="WP_434006804.1">
    <property type="nucleotide sequence ID" value="NZ_CP027059.1"/>
</dbReference>